<dbReference type="InterPro" id="IPR027417">
    <property type="entry name" value="P-loop_NTPase"/>
</dbReference>
<evidence type="ECO:0000256" key="5">
    <source>
        <dbReference type="ARBA" id="ARBA00022490"/>
    </source>
</evidence>
<dbReference type="Pfam" id="PF21138">
    <property type="entry name" value="SMUBP-2_HCS1_1B"/>
    <property type="match status" value="1"/>
</dbReference>
<dbReference type="PANTHER" id="PTHR43788:SF8">
    <property type="entry name" value="DNA-BINDING PROTEIN SMUBP-2"/>
    <property type="match status" value="1"/>
</dbReference>
<comment type="subcellular location">
    <subcellularLocation>
        <location evidence="2">Cytoplasm</location>
    </subcellularLocation>
    <subcellularLocation>
        <location evidence="1">Nucleus</location>
    </subcellularLocation>
</comment>
<feature type="domain" description="Helicase ATP-binding" evidence="14">
    <location>
        <begin position="179"/>
        <end position="470"/>
    </location>
</feature>
<dbReference type="InterPro" id="IPR047187">
    <property type="entry name" value="SF1_C_Upf1"/>
</dbReference>
<evidence type="ECO:0000256" key="2">
    <source>
        <dbReference type="ARBA" id="ARBA00004496"/>
    </source>
</evidence>
<evidence type="ECO:0000256" key="11">
    <source>
        <dbReference type="ARBA" id="ARBA00048432"/>
    </source>
</evidence>
<dbReference type="EMBL" id="JAAQPF010000695">
    <property type="protein sequence ID" value="KAF5697959.1"/>
    <property type="molecule type" value="Genomic_DNA"/>
</dbReference>
<evidence type="ECO:0000259" key="13">
    <source>
        <dbReference type="SMART" id="SM00382"/>
    </source>
</evidence>
<dbReference type="CDD" id="cd18808">
    <property type="entry name" value="SF1_C_Upf1"/>
    <property type="match status" value="1"/>
</dbReference>
<dbReference type="AlphaFoldDB" id="A0A8H5XQA3"/>
<dbReference type="SMART" id="SM00487">
    <property type="entry name" value="DEXDc"/>
    <property type="match status" value="1"/>
</dbReference>
<dbReference type="InterPro" id="IPR003593">
    <property type="entry name" value="AAA+_ATPase"/>
</dbReference>
<name>A0A8H5XQA3_9HYPO</name>
<evidence type="ECO:0000256" key="6">
    <source>
        <dbReference type="ARBA" id="ARBA00022741"/>
    </source>
</evidence>
<dbReference type="GO" id="GO:0003723">
    <property type="term" value="F:RNA binding"/>
    <property type="evidence" value="ECO:0007669"/>
    <property type="project" value="InterPro"/>
</dbReference>
<dbReference type="GO" id="GO:0005524">
    <property type="term" value="F:ATP binding"/>
    <property type="evidence" value="ECO:0007669"/>
    <property type="project" value="UniProtKB-KW"/>
</dbReference>
<dbReference type="GO" id="GO:0016787">
    <property type="term" value="F:hydrolase activity"/>
    <property type="evidence" value="ECO:0007669"/>
    <property type="project" value="UniProtKB-KW"/>
</dbReference>
<organism evidence="15 16">
    <name type="scientific">Fusarium globosum</name>
    <dbReference type="NCBI Taxonomy" id="78864"/>
    <lineage>
        <taxon>Eukaryota</taxon>
        <taxon>Fungi</taxon>
        <taxon>Dikarya</taxon>
        <taxon>Ascomycota</taxon>
        <taxon>Pezizomycotina</taxon>
        <taxon>Sordariomycetes</taxon>
        <taxon>Hypocreomycetidae</taxon>
        <taxon>Hypocreales</taxon>
        <taxon>Nectriaceae</taxon>
        <taxon>Fusarium</taxon>
        <taxon>Fusarium fujikuroi species complex</taxon>
    </lineage>
</organism>
<dbReference type="PANTHER" id="PTHR43788">
    <property type="entry name" value="DNA2/NAM7 HELICASE FAMILY MEMBER"/>
    <property type="match status" value="1"/>
</dbReference>
<evidence type="ECO:0000256" key="10">
    <source>
        <dbReference type="ARBA" id="ARBA00023242"/>
    </source>
</evidence>
<evidence type="ECO:0000313" key="16">
    <source>
        <dbReference type="Proteomes" id="UP000532311"/>
    </source>
</evidence>
<evidence type="ECO:0000313" key="15">
    <source>
        <dbReference type="EMBL" id="KAF5697959.1"/>
    </source>
</evidence>
<comment type="caution">
    <text evidence="15">The sequence shown here is derived from an EMBL/GenBank/DDBJ whole genome shotgun (WGS) entry which is preliminary data.</text>
</comment>
<keyword evidence="16" id="KW-1185">Reference proteome</keyword>
<evidence type="ECO:0000256" key="4">
    <source>
        <dbReference type="ARBA" id="ARBA00012551"/>
    </source>
</evidence>
<dbReference type="GO" id="GO:0043139">
    <property type="term" value="F:5'-3' DNA helicase activity"/>
    <property type="evidence" value="ECO:0007669"/>
    <property type="project" value="TreeGrafter"/>
</dbReference>
<dbReference type="Pfam" id="PF13087">
    <property type="entry name" value="AAA_12"/>
    <property type="match status" value="1"/>
</dbReference>
<protein>
    <recommendedName>
        <fullName evidence="4">DNA helicase</fullName>
        <ecNumber evidence="4">3.6.4.12</ecNumber>
    </recommendedName>
</protein>
<evidence type="ECO:0000256" key="3">
    <source>
        <dbReference type="ARBA" id="ARBA00007913"/>
    </source>
</evidence>
<evidence type="ECO:0000256" key="7">
    <source>
        <dbReference type="ARBA" id="ARBA00022801"/>
    </source>
</evidence>
<dbReference type="GO" id="GO:0005737">
    <property type="term" value="C:cytoplasm"/>
    <property type="evidence" value="ECO:0007669"/>
    <property type="project" value="UniProtKB-SubCell"/>
</dbReference>
<gene>
    <name evidence="15" type="ORF">FGLOB1_12408</name>
</gene>
<reference evidence="15 16" key="1">
    <citation type="submission" date="2020-05" db="EMBL/GenBank/DDBJ databases">
        <title>Identification and distribution of gene clusters putatively required for synthesis of sphingolipid metabolism inhibitors in phylogenetically diverse species of the filamentous fungus Fusarium.</title>
        <authorList>
            <person name="Kim H.-S."/>
            <person name="Busman M."/>
            <person name="Brown D.W."/>
            <person name="Divon H."/>
            <person name="Uhlig S."/>
            <person name="Proctor R.H."/>
        </authorList>
    </citation>
    <scope>NUCLEOTIDE SEQUENCE [LARGE SCALE GENOMIC DNA]</scope>
    <source>
        <strain evidence="15 16">NRRL 26131</strain>
    </source>
</reference>
<evidence type="ECO:0000259" key="14">
    <source>
        <dbReference type="SMART" id="SM00487"/>
    </source>
</evidence>
<dbReference type="SUPFAM" id="SSF52540">
    <property type="entry name" value="P-loop containing nucleoside triphosphate hydrolases"/>
    <property type="match status" value="1"/>
</dbReference>
<dbReference type="Pfam" id="PF13086">
    <property type="entry name" value="AAA_11"/>
    <property type="match status" value="1"/>
</dbReference>
<dbReference type="CDD" id="cd18044">
    <property type="entry name" value="DEXXQc_SMUBP2"/>
    <property type="match status" value="1"/>
</dbReference>
<dbReference type="InterPro" id="IPR048761">
    <property type="entry name" value="SMUBP-2_HCS1_1B"/>
</dbReference>
<dbReference type="InterPro" id="IPR014001">
    <property type="entry name" value="Helicase_ATP-bd"/>
</dbReference>
<dbReference type="Gene3D" id="3.40.50.300">
    <property type="entry name" value="P-loop containing nucleotide triphosphate hydrolases"/>
    <property type="match status" value="2"/>
</dbReference>
<evidence type="ECO:0000256" key="9">
    <source>
        <dbReference type="ARBA" id="ARBA00022840"/>
    </source>
</evidence>
<evidence type="ECO:0000256" key="1">
    <source>
        <dbReference type="ARBA" id="ARBA00004123"/>
    </source>
</evidence>
<sequence length="661" mass="72479">MAVKREPVDIPAFATTQLALLEQELQTEINETSTLISNHSPTALQRAGLALINLVVSGQRTGLGGRTVLELSPDAATGSPDELPEHGLRTGDIVLVAEQPAGSAKKREVKDLEKKGARGVVTRVSRGWIAVAIDEGREEVGFPGRVWAVKLADEVTYKSPSPVSEDLSKNETVGNLEWFDPTLNDSQKNAIRFALLSREVALIHGPPGTGKTHTLIELILQMIKLGQRILVCGPSNISVDNIVERLAPHKIPILRLGHPARLLPSVVDHSLDVLTQTSEAGAIVKDIRTEMDTKQASIKKTKSGKERKAIYTDLKELRKEFRERERRCVSTLIGGSKVVLATLHGAGGYQLRNDEFDVVIIDEASQALEAQCWVPLVSAKKVVCAGDHLQLPPTIKSSNAKVKAPVKDGGTVTKGTTLEITLFDRLLALHGPSIKRMLTTQYRMHESIMRFPSDELYDSKLIAADAVKHRLLKDLEYEVQDNEDTNEPVIFIDTQGGDFPEKNEEDDKETPRKGRAGLHGDSKSNEMEAALVLQHARQLVGAGVRPEDIAVVTPYNAQLAILAPLKDKFPGIELGSVDGFQGREKEAVIVSLVRSNSEGEVGFLGEKRRLNVAMTRPKRSLTVIGDSETVQRGSSFLKKWMQYLEDNADLRYPDASSLTHD</sequence>
<evidence type="ECO:0000256" key="8">
    <source>
        <dbReference type="ARBA" id="ARBA00022806"/>
    </source>
</evidence>
<keyword evidence="10" id="KW-0539">Nucleus</keyword>
<feature type="domain" description="AAA+ ATPase" evidence="13">
    <location>
        <begin position="197"/>
        <end position="433"/>
    </location>
</feature>
<dbReference type="GO" id="GO:0005634">
    <property type="term" value="C:nucleus"/>
    <property type="evidence" value="ECO:0007669"/>
    <property type="project" value="UniProtKB-SubCell"/>
</dbReference>
<keyword evidence="9" id="KW-0067">ATP-binding</keyword>
<keyword evidence="5" id="KW-0963">Cytoplasm</keyword>
<dbReference type="InterPro" id="IPR050534">
    <property type="entry name" value="Coronavir_polyprotein_1ab"/>
</dbReference>
<dbReference type="Proteomes" id="UP000532311">
    <property type="component" value="Unassembled WGS sequence"/>
</dbReference>
<keyword evidence="8" id="KW-0347">Helicase</keyword>
<dbReference type="SMART" id="SM00382">
    <property type="entry name" value="AAA"/>
    <property type="match status" value="1"/>
</dbReference>
<keyword evidence="7" id="KW-0378">Hydrolase</keyword>
<dbReference type="InterPro" id="IPR041679">
    <property type="entry name" value="DNA2/NAM7-like_C"/>
</dbReference>
<comment type="catalytic activity">
    <reaction evidence="11">
        <text>ATP + H2O = ADP + phosphate + H(+)</text>
        <dbReference type="Rhea" id="RHEA:13065"/>
        <dbReference type="ChEBI" id="CHEBI:15377"/>
        <dbReference type="ChEBI" id="CHEBI:15378"/>
        <dbReference type="ChEBI" id="CHEBI:30616"/>
        <dbReference type="ChEBI" id="CHEBI:43474"/>
        <dbReference type="ChEBI" id="CHEBI:456216"/>
        <dbReference type="EC" id="3.6.4.12"/>
    </reaction>
    <physiologicalReaction direction="left-to-right" evidence="11">
        <dbReference type="Rhea" id="RHEA:13066"/>
    </physiologicalReaction>
</comment>
<dbReference type="Gene3D" id="2.40.30.270">
    <property type="match status" value="1"/>
</dbReference>
<keyword evidence="6" id="KW-0547">Nucleotide-binding</keyword>
<dbReference type="EC" id="3.6.4.12" evidence="4"/>
<comment type="similarity">
    <text evidence="3">Belongs to the DNA2/NAM7 helicase family.</text>
</comment>
<evidence type="ECO:0000256" key="12">
    <source>
        <dbReference type="SAM" id="MobiDB-lite"/>
    </source>
</evidence>
<dbReference type="InterPro" id="IPR041677">
    <property type="entry name" value="DNA2/NAM7_AAA_11"/>
</dbReference>
<feature type="region of interest" description="Disordered" evidence="12">
    <location>
        <begin position="490"/>
        <end position="521"/>
    </location>
</feature>
<accession>A0A8H5XQA3</accession>
<proteinExistence type="inferred from homology"/>